<comment type="catalytic activity">
    <reaction evidence="8">
        <text>L-tyrosyl-[protein] + UTP = O-(5'-uridylyl)-L-tyrosyl-[protein] + diphosphate</text>
        <dbReference type="Rhea" id="RHEA:83887"/>
        <dbReference type="Rhea" id="RHEA-COMP:10136"/>
        <dbReference type="Rhea" id="RHEA-COMP:20238"/>
        <dbReference type="ChEBI" id="CHEBI:33019"/>
        <dbReference type="ChEBI" id="CHEBI:46398"/>
        <dbReference type="ChEBI" id="CHEBI:46858"/>
        <dbReference type="ChEBI" id="CHEBI:90602"/>
    </reaction>
</comment>
<feature type="binding site" evidence="8">
    <location>
        <position position="248"/>
    </location>
    <ligand>
        <name>Mg(2+)</name>
        <dbReference type="ChEBI" id="CHEBI:18420"/>
    </ligand>
</feature>
<keyword evidence="4 8" id="KW-0479">Metal-binding</keyword>
<dbReference type="AlphaFoldDB" id="A0A1T4VUP0"/>
<dbReference type="Proteomes" id="UP000190460">
    <property type="component" value="Unassembled WGS sequence"/>
</dbReference>
<feature type="binding site" evidence="8">
    <location>
        <position position="257"/>
    </location>
    <ligand>
        <name>Mg(2+)</name>
        <dbReference type="ChEBI" id="CHEBI:18420"/>
    </ligand>
</feature>
<reference evidence="9 10" key="1">
    <citation type="submission" date="2017-02" db="EMBL/GenBank/DDBJ databases">
        <authorList>
            <person name="Peterson S.W."/>
        </authorList>
    </citation>
    <scope>NUCLEOTIDE SEQUENCE [LARGE SCALE GENOMIC DNA]</scope>
    <source>
        <strain evidence="9 10">ATCC 49788</strain>
    </source>
</reference>
<evidence type="ECO:0000256" key="5">
    <source>
        <dbReference type="ARBA" id="ARBA00022741"/>
    </source>
</evidence>
<dbReference type="PANTHER" id="PTHR32057">
    <property type="entry name" value="PROTEIN ADENYLYLTRANSFERASE SELO, MITOCHONDRIAL"/>
    <property type="match status" value="1"/>
</dbReference>
<keyword evidence="6 8" id="KW-0067">ATP-binding</keyword>
<dbReference type="EC" id="2.7.7.-" evidence="8"/>
<feature type="binding site" evidence="8">
    <location>
        <position position="171"/>
    </location>
    <ligand>
        <name>ATP</name>
        <dbReference type="ChEBI" id="CHEBI:30616"/>
    </ligand>
</feature>
<feature type="binding site" evidence="8">
    <location>
        <position position="93"/>
    </location>
    <ligand>
        <name>ATP</name>
        <dbReference type="ChEBI" id="CHEBI:30616"/>
    </ligand>
</feature>
<keyword evidence="10" id="KW-1185">Reference proteome</keyword>
<feature type="binding site" evidence="8">
    <location>
        <position position="108"/>
    </location>
    <ligand>
        <name>ATP</name>
        <dbReference type="ChEBI" id="CHEBI:30616"/>
    </ligand>
</feature>
<feature type="binding site" evidence="8">
    <location>
        <position position="121"/>
    </location>
    <ligand>
        <name>ATP</name>
        <dbReference type="ChEBI" id="CHEBI:30616"/>
    </ligand>
</feature>
<name>A0A1T4VUP0_9GAMM</name>
<dbReference type="GO" id="GO:0070733">
    <property type="term" value="F:AMPylase activity"/>
    <property type="evidence" value="ECO:0007669"/>
    <property type="project" value="UniProtKB-EC"/>
</dbReference>
<dbReference type="InterPro" id="IPR003846">
    <property type="entry name" value="SelO"/>
</dbReference>
<dbReference type="RefSeq" id="WP_078920830.1">
    <property type="nucleotide sequence ID" value="NZ_FUYB01000001.1"/>
</dbReference>
<sequence>MYTLDTLPFKNCFAQLPAHFYARVAPTPLENARLLSFNAAAAQLIQLDPAEAQNPNLVAYFNGERAWQGTQPVSMLYAGHQFGSYVPQLGDGRAMILGETQGWELQLKGSGPTPFSRGSDGRAVIRSTVREYLCSEAMHGLGIPTTRALCMLISDEEVYRERIEQAALLVRMAPSHLRFGSFEVFFHRRQYAQLTELADFLLAQHFPELQHQPEPYLALLEAVVKRTARLMAQWQCVGFAHGVMNTDNMSILGLTLDYGPYGFLDVYEPGFISNHSDHEGRYAFDQQPSIGLWNLNALAHAFLPLLADDPDEAVEKARSALWQYQPEFDQAWLNGMRAKLGLQAEFAADQALIAELLTNMQQNLVDYTIFFRRLASLSRQPQNTDTKVRDLFLERTAFESWVEHYRQRLAQEDSLDAQRHTQMRQVNPAYILRNYMAQQAIEQAERGDAREVERLLKLLQQPFTEQVGMERYADHPPAWADSISLSCSS</sequence>
<organism evidence="9 10">
    <name type="scientific">Thiothrix eikelboomii</name>
    <dbReference type="NCBI Taxonomy" id="92487"/>
    <lineage>
        <taxon>Bacteria</taxon>
        <taxon>Pseudomonadati</taxon>
        <taxon>Pseudomonadota</taxon>
        <taxon>Gammaproteobacteria</taxon>
        <taxon>Thiotrichales</taxon>
        <taxon>Thiotrichaceae</taxon>
        <taxon>Thiothrix</taxon>
    </lineage>
</organism>
<keyword evidence="7 8" id="KW-0460">Magnesium</keyword>
<keyword evidence="3 8" id="KW-0548">Nucleotidyltransferase</keyword>
<comment type="function">
    <text evidence="8">Nucleotidyltransferase involved in the post-translational modification of proteins. It can catalyze the addition of adenosine monophosphate (AMP) or uridine monophosphate (UMP) to a protein, resulting in modifications known as AMPylation and UMPylation.</text>
</comment>
<accession>A0A1T4VUP0</accession>
<keyword evidence="2 8" id="KW-0808">Transferase</keyword>
<dbReference type="Pfam" id="PF02696">
    <property type="entry name" value="SelO"/>
    <property type="match status" value="1"/>
</dbReference>
<dbReference type="HAMAP" id="MF_00692">
    <property type="entry name" value="SelO"/>
    <property type="match status" value="1"/>
</dbReference>
<evidence type="ECO:0000256" key="8">
    <source>
        <dbReference type="HAMAP-Rule" id="MF_00692"/>
    </source>
</evidence>
<feature type="binding site" evidence="8">
    <location>
        <position position="92"/>
    </location>
    <ligand>
        <name>ATP</name>
        <dbReference type="ChEBI" id="CHEBI:30616"/>
    </ligand>
</feature>
<evidence type="ECO:0000256" key="2">
    <source>
        <dbReference type="ARBA" id="ARBA00022679"/>
    </source>
</evidence>
<dbReference type="PANTHER" id="PTHR32057:SF14">
    <property type="entry name" value="PROTEIN ADENYLYLTRANSFERASE SELO, MITOCHONDRIAL"/>
    <property type="match status" value="1"/>
</dbReference>
<evidence type="ECO:0000256" key="6">
    <source>
        <dbReference type="ARBA" id="ARBA00022840"/>
    </source>
</evidence>
<comment type="catalytic activity">
    <reaction evidence="8">
        <text>L-threonyl-[protein] + ATP = 3-O-(5'-adenylyl)-L-threonyl-[protein] + diphosphate</text>
        <dbReference type="Rhea" id="RHEA:54292"/>
        <dbReference type="Rhea" id="RHEA-COMP:11060"/>
        <dbReference type="Rhea" id="RHEA-COMP:13847"/>
        <dbReference type="ChEBI" id="CHEBI:30013"/>
        <dbReference type="ChEBI" id="CHEBI:30616"/>
        <dbReference type="ChEBI" id="CHEBI:33019"/>
        <dbReference type="ChEBI" id="CHEBI:138113"/>
        <dbReference type="EC" id="2.7.7.108"/>
    </reaction>
</comment>
<dbReference type="EMBL" id="FUYB01000001">
    <property type="protein sequence ID" value="SKA68683.1"/>
    <property type="molecule type" value="Genomic_DNA"/>
</dbReference>
<comment type="cofactor">
    <cofactor evidence="8">
        <name>Mg(2+)</name>
        <dbReference type="ChEBI" id="CHEBI:18420"/>
    </cofactor>
    <cofactor evidence="8">
        <name>Mn(2+)</name>
        <dbReference type="ChEBI" id="CHEBI:29035"/>
    </cofactor>
</comment>
<comment type="catalytic activity">
    <reaction evidence="8">
        <text>L-histidyl-[protein] + UTP = N(tele)-(5'-uridylyl)-L-histidyl-[protein] + diphosphate</text>
        <dbReference type="Rhea" id="RHEA:83891"/>
        <dbReference type="Rhea" id="RHEA-COMP:9745"/>
        <dbReference type="Rhea" id="RHEA-COMP:20239"/>
        <dbReference type="ChEBI" id="CHEBI:29979"/>
        <dbReference type="ChEBI" id="CHEBI:33019"/>
        <dbReference type="ChEBI" id="CHEBI:46398"/>
        <dbReference type="ChEBI" id="CHEBI:233474"/>
    </reaction>
</comment>
<keyword evidence="5 8" id="KW-0547">Nucleotide-binding</keyword>
<evidence type="ECO:0000313" key="10">
    <source>
        <dbReference type="Proteomes" id="UP000190460"/>
    </source>
</evidence>
<evidence type="ECO:0000256" key="1">
    <source>
        <dbReference type="ARBA" id="ARBA00009747"/>
    </source>
</evidence>
<dbReference type="STRING" id="92487.SAMN02745130_00330"/>
<evidence type="ECO:0000256" key="7">
    <source>
        <dbReference type="ARBA" id="ARBA00022842"/>
    </source>
</evidence>
<feature type="binding site" evidence="8">
    <location>
        <position position="120"/>
    </location>
    <ligand>
        <name>ATP</name>
        <dbReference type="ChEBI" id="CHEBI:30616"/>
    </ligand>
</feature>
<dbReference type="GO" id="GO:0005524">
    <property type="term" value="F:ATP binding"/>
    <property type="evidence" value="ECO:0007669"/>
    <property type="project" value="UniProtKB-UniRule"/>
</dbReference>
<comment type="catalytic activity">
    <reaction evidence="8">
        <text>L-seryl-[protein] + UTP = O-(5'-uridylyl)-L-seryl-[protein] + diphosphate</text>
        <dbReference type="Rhea" id="RHEA:64604"/>
        <dbReference type="Rhea" id="RHEA-COMP:9863"/>
        <dbReference type="Rhea" id="RHEA-COMP:16635"/>
        <dbReference type="ChEBI" id="CHEBI:29999"/>
        <dbReference type="ChEBI" id="CHEBI:33019"/>
        <dbReference type="ChEBI" id="CHEBI:46398"/>
        <dbReference type="ChEBI" id="CHEBI:156051"/>
    </reaction>
</comment>
<feature type="binding site" evidence="8">
    <location>
        <position position="178"/>
    </location>
    <ligand>
        <name>ATP</name>
        <dbReference type="ChEBI" id="CHEBI:30616"/>
    </ligand>
</feature>
<evidence type="ECO:0000256" key="4">
    <source>
        <dbReference type="ARBA" id="ARBA00022723"/>
    </source>
</evidence>
<evidence type="ECO:0000313" key="9">
    <source>
        <dbReference type="EMBL" id="SKA68683.1"/>
    </source>
</evidence>
<feature type="active site" description="Proton acceptor" evidence="8">
    <location>
        <position position="247"/>
    </location>
</feature>
<comment type="catalytic activity">
    <reaction evidence="8">
        <text>L-seryl-[protein] + ATP = 3-O-(5'-adenylyl)-L-seryl-[protein] + diphosphate</text>
        <dbReference type="Rhea" id="RHEA:58120"/>
        <dbReference type="Rhea" id="RHEA-COMP:9863"/>
        <dbReference type="Rhea" id="RHEA-COMP:15073"/>
        <dbReference type="ChEBI" id="CHEBI:29999"/>
        <dbReference type="ChEBI" id="CHEBI:30616"/>
        <dbReference type="ChEBI" id="CHEBI:33019"/>
        <dbReference type="ChEBI" id="CHEBI:142516"/>
        <dbReference type="EC" id="2.7.7.108"/>
    </reaction>
</comment>
<protein>
    <recommendedName>
        <fullName evidence="8">Protein nucleotidyltransferase YdiU</fullName>
        <ecNumber evidence="8">2.7.7.-</ecNumber>
    </recommendedName>
    <alternativeName>
        <fullName evidence="8">Protein adenylyltransferase YdiU</fullName>
        <ecNumber evidence="8">2.7.7.108</ecNumber>
    </alternativeName>
    <alternativeName>
        <fullName evidence="8">Protein uridylyltransferase YdiU</fullName>
        <ecNumber evidence="8">2.7.7.-</ecNumber>
    </alternativeName>
</protein>
<dbReference type="GO" id="GO:0030145">
    <property type="term" value="F:manganese ion binding"/>
    <property type="evidence" value="ECO:0007669"/>
    <property type="project" value="UniProtKB-UniRule"/>
</dbReference>
<feature type="binding site" evidence="8">
    <location>
        <position position="90"/>
    </location>
    <ligand>
        <name>ATP</name>
        <dbReference type="ChEBI" id="CHEBI:30616"/>
    </ligand>
</feature>
<comment type="catalytic activity">
    <reaction evidence="8">
        <text>L-tyrosyl-[protein] + ATP = O-(5'-adenylyl)-L-tyrosyl-[protein] + diphosphate</text>
        <dbReference type="Rhea" id="RHEA:54288"/>
        <dbReference type="Rhea" id="RHEA-COMP:10136"/>
        <dbReference type="Rhea" id="RHEA-COMP:13846"/>
        <dbReference type="ChEBI" id="CHEBI:30616"/>
        <dbReference type="ChEBI" id="CHEBI:33019"/>
        <dbReference type="ChEBI" id="CHEBI:46858"/>
        <dbReference type="ChEBI" id="CHEBI:83624"/>
        <dbReference type="EC" id="2.7.7.108"/>
    </reaction>
</comment>
<keyword evidence="8" id="KW-0464">Manganese</keyword>
<dbReference type="NCBIfam" id="NF000658">
    <property type="entry name" value="PRK00029.1"/>
    <property type="match status" value="1"/>
</dbReference>
<dbReference type="GO" id="GO:0000287">
    <property type="term" value="F:magnesium ion binding"/>
    <property type="evidence" value="ECO:0007669"/>
    <property type="project" value="UniProtKB-UniRule"/>
</dbReference>
<comment type="similarity">
    <text evidence="1 8">Belongs to the SELO family.</text>
</comment>
<proteinExistence type="inferred from homology"/>
<feature type="binding site" evidence="8">
    <location>
        <position position="257"/>
    </location>
    <ligand>
        <name>ATP</name>
        <dbReference type="ChEBI" id="CHEBI:30616"/>
    </ligand>
</feature>
<dbReference type="EC" id="2.7.7.108" evidence="8"/>
<dbReference type="OrthoDB" id="9776281at2"/>
<evidence type="ECO:0000256" key="3">
    <source>
        <dbReference type="ARBA" id="ARBA00022695"/>
    </source>
</evidence>
<gene>
    <name evidence="8" type="primary">ydiU</name>
    <name evidence="8" type="synonym">selO</name>
    <name evidence="9" type="ORF">SAMN02745130_00330</name>
</gene>